<dbReference type="GO" id="GO:0005886">
    <property type="term" value="C:plasma membrane"/>
    <property type="evidence" value="ECO:0007669"/>
    <property type="project" value="UniProtKB-SubCell"/>
</dbReference>
<dbReference type="PANTHER" id="PTHR30572">
    <property type="entry name" value="MEMBRANE COMPONENT OF TRANSPORTER-RELATED"/>
    <property type="match status" value="1"/>
</dbReference>
<feature type="domain" description="ABC3 transporter permease C-terminal" evidence="8">
    <location>
        <begin position="708"/>
        <end position="819"/>
    </location>
</feature>
<feature type="domain" description="ABC3 transporter permease C-terminal" evidence="8">
    <location>
        <begin position="287"/>
        <end position="398"/>
    </location>
</feature>
<evidence type="ECO:0000259" key="8">
    <source>
        <dbReference type="Pfam" id="PF02687"/>
    </source>
</evidence>
<evidence type="ECO:0000256" key="2">
    <source>
        <dbReference type="ARBA" id="ARBA00022475"/>
    </source>
</evidence>
<feature type="transmembrane region" description="Helical" evidence="7">
    <location>
        <begin position="748"/>
        <end position="774"/>
    </location>
</feature>
<gene>
    <name evidence="10" type="ORF">H7849_11125</name>
</gene>
<dbReference type="GO" id="GO:0022857">
    <property type="term" value="F:transmembrane transporter activity"/>
    <property type="evidence" value="ECO:0007669"/>
    <property type="project" value="TreeGrafter"/>
</dbReference>
<feature type="transmembrane region" description="Helical" evidence="7">
    <location>
        <begin position="20"/>
        <end position="42"/>
    </location>
</feature>
<keyword evidence="5 7" id="KW-0472">Membrane</keyword>
<evidence type="ECO:0000256" key="6">
    <source>
        <dbReference type="ARBA" id="ARBA00038076"/>
    </source>
</evidence>
<comment type="similarity">
    <text evidence="6">Belongs to the ABC-4 integral membrane protein family.</text>
</comment>
<keyword evidence="3 7" id="KW-0812">Transmembrane</keyword>
<feature type="transmembrane region" description="Helical" evidence="7">
    <location>
        <begin position="377"/>
        <end position="395"/>
    </location>
</feature>
<dbReference type="InterPro" id="IPR017800">
    <property type="entry name" value="ADOP"/>
</dbReference>
<dbReference type="InterPro" id="IPR003838">
    <property type="entry name" value="ABC3_permease_C"/>
</dbReference>
<feature type="transmembrane region" description="Helical" evidence="7">
    <location>
        <begin position="426"/>
        <end position="452"/>
    </location>
</feature>
<evidence type="ECO:0000256" key="1">
    <source>
        <dbReference type="ARBA" id="ARBA00004651"/>
    </source>
</evidence>
<dbReference type="EMBL" id="CP060394">
    <property type="protein sequence ID" value="QNI34387.1"/>
    <property type="molecule type" value="Genomic_DNA"/>
</dbReference>
<feature type="transmembrane region" description="Helical" evidence="7">
    <location>
        <begin position="280"/>
        <end position="304"/>
    </location>
</feature>
<feature type="transmembrane region" description="Helical" evidence="7">
    <location>
        <begin position="794"/>
        <end position="814"/>
    </location>
</feature>
<proteinExistence type="inferred from homology"/>
<evidence type="ECO:0000256" key="3">
    <source>
        <dbReference type="ARBA" id="ARBA00022692"/>
    </source>
</evidence>
<dbReference type="AlphaFoldDB" id="A0A7G8BPB7"/>
<organism evidence="10 11">
    <name type="scientific">Alloacidobacterium dinghuense</name>
    <dbReference type="NCBI Taxonomy" id="2763107"/>
    <lineage>
        <taxon>Bacteria</taxon>
        <taxon>Pseudomonadati</taxon>
        <taxon>Acidobacteriota</taxon>
        <taxon>Terriglobia</taxon>
        <taxon>Terriglobales</taxon>
        <taxon>Acidobacteriaceae</taxon>
        <taxon>Alloacidobacterium</taxon>
    </lineage>
</organism>
<evidence type="ECO:0000256" key="7">
    <source>
        <dbReference type="SAM" id="Phobius"/>
    </source>
</evidence>
<dbReference type="InterPro" id="IPR050250">
    <property type="entry name" value="Macrolide_Exporter_MacB"/>
</dbReference>
<feature type="transmembrane region" description="Helical" evidence="7">
    <location>
        <begin position="704"/>
        <end position="727"/>
    </location>
</feature>
<keyword evidence="2" id="KW-1003">Cell membrane</keyword>
<keyword evidence="4 7" id="KW-1133">Transmembrane helix</keyword>
<protein>
    <submittedName>
        <fullName evidence="10">ABC transporter permease</fullName>
    </submittedName>
</protein>
<dbReference type="RefSeq" id="WP_186746521.1">
    <property type="nucleotide sequence ID" value="NZ_CP060394.1"/>
</dbReference>
<reference evidence="10 11" key="1">
    <citation type="submission" date="2020-08" db="EMBL/GenBank/DDBJ databases">
        <title>Edaphobacter telluris sp. nov. and Acidobacterium dinghuensis sp. nov., two acidobacteria isolated from forest soil.</title>
        <authorList>
            <person name="Fu J."/>
            <person name="Qiu L."/>
        </authorList>
    </citation>
    <scope>NUCLEOTIDE SEQUENCE [LARGE SCALE GENOMIC DNA]</scope>
    <source>
        <strain evidence="10">4Y35</strain>
    </source>
</reference>
<name>A0A7G8BPB7_9BACT</name>
<evidence type="ECO:0000256" key="4">
    <source>
        <dbReference type="ARBA" id="ARBA00022989"/>
    </source>
</evidence>
<feature type="domain" description="MacB-like periplasmic core" evidence="9">
    <location>
        <begin position="24"/>
        <end position="242"/>
    </location>
</feature>
<evidence type="ECO:0000313" key="11">
    <source>
        <dbReference type="Proteomes" id="UP000515312"/>
    </source>
</evidence>
<keyword evidence="11" id="KW-1185">Reference proteome</keyword>
<feature type="transmembrane region" description="Helical" evidence="7">
    <location>
        <begin position="336"/>
        <end position="357"/>
    </location>
</feature>
<evidence type="ECO:0000259" key="9">
    <source>
        <dbReference type="Pfam" id="PF12704"/>
    </source>
</evidence>
<evidence type="ECO:0000313" key="10">
    <source>
        <dbReference type="EMBL" id="QNI34387.1"/>
    </source>
</evidence>
<accession>A0A7G8BPB7</accession>
<feature type="domain" description="MacB-like periplasmic core" evidence="9">
    <location>
        <begin position="537"/>
        <end position="630"/>
    </location>
</feature>
<dbReference type="Pfam" id="PF12704">
    <property type="entry name" value="MacB_PCD"/>
    <property type="match status" value="2"/>
</dbReference>
<comment type="subcellular location">
    <subcellularLocation>
        <location evidence="1">Cell membrane</location>
        <topology evidence="1">Multi-pass membrane protein</topology>
    </subcellularLocation>
</comment>
<dbReference type="KEGG" id="adin:H7849_11125"/>
<dbReference type="InterPro" id="IPR025857">
    <property type="entry name" value="MacB_PCD"/>
</dbReference>
<sequence>MSFFRDLRVAVHSLTRTPGLAITVVLTLSLGIGANAAIFTLVRGVLLKPLVNRDENRLIYIRQSAPGIHEANAAFSVPEIQDLRASVKTLSAFGDFSTMGFTMVGLGEPRTIQGGVVSGTFFDVMGLHPVLGRLIGAQDDGPNAAGVVVLTYRFWATALGKDPSVIGKTVRLGSIGERTAKIIGVLEPCVPYPQDTEIISNIVTSPHHLSATMVTGRIHRMTELFGRLAPGATLDQARAELHTVYSAMKKDHPEAYSKQADYQIEARMFRDEITSGARDVLLVLLAASALVFVIACCNVANLILARTVRREGELAVRMALGASRGALRRMLLAESLVLCGTGALIGVTSAPLMVAVLARYASRFSVRALDLKVDSSLLWVGAALAIVAAVILAFVPRLPSSASSSGLGLSSGSVRITSGTNRRQQIFAVTQIAASFVLLVGASVLISTLIALQRARTGLDTQRVLAIDVPAMYYGKTPQQVVDFYREAMRRVDALPGVNRTAFGDVVPWRDSGPGTGGLQFSADGHVHTPGVEDPRATWRVISPGYFAALGVPIVAGRDFNALDDQNHDDSVVIISQTLAQRMFPNQDPINRHVFWTDPVLQFFPGTDADKARLMAPHRIIGVAADIDDNHIVPEPTVTVYDPLAGGLIIGGRLFVHTTRDPYTLVTPITRLIRSMSADQPVEHAATLEDVRAEVLTPDRLNSVVFGVFAGVALAIAVVGVAGVLAFSVSSRTREFGIRLALGSEPQLILKGVIAEGAGMAALGVLAGAAFGFVAARLASSYFAEMKMPGALPVVISAFLLMTVAVVASLLPAARAARVDVMEALRSE</sequence>
<evidence type="ECO:0000256" key="5">
    <source>
        <dbReference type="ARBA" id="ARBA00023136"/>
    </source>
</evidence>
<dbReference type="Proteomes" id="UP000515312">
    <property type="component" value="Chromosome"/>
</dbReference>
<dbReference type="Pfam" id="PF02687">
    <property type="entry name" value="FtsX"/>
    <property type="match status" value="2"/>
</dbReference>
<dbReference type="PANTHER" id="PTHR30572:SF4">
    <property type="entry name" value="ABC TRANSPORTER PERMEASE YTRF"/>
    <property type="match status" value="1"/>
</dbReference>
<dbReference type="NCBIfam" id="TIGR03434">
    <property type="entry name" value="ADOP"/>
    <property type="match status" value="1"/>
</dbReference>